<evidence type="ECO:0000313" key="2">
    <source>
        <dbReference type="EMBL" id="CAB9528998.1"/>
    </source>
</evidence>
<sequence length="217" mass="23782">MADMNTADPKREMCNNRCEDTTSFADLVDKQNPRLPLVPNLPDYCPSPSRMLTMRRCPLAPRKPKRSSNDAESTFPLKHPNMELQSNGAKRSNALVNMVCWKALSMETNCNESSNDHEMNVFPTIFAGQEDENKGVPSTLAVATGGAHAAMLSPLSSPSKLHDNSTSVLAATVFAGPPPPPRPMNFQDVMVFTPHEKEKRRPLPLGRGGDCLLLPTL</sequence>
<dbReference type="Proteomes" id="UP001153069">
    <property type="component" value="Unassembled WGS sequence"/>
</dbReference>
<evidence type="ECO:0000313" key="3">
    <source>
        <dbReference type="Proteomes" id="UP001153069"/>
    </source>
</evidence>
<dbReference type="EMBL" id="CAICTM010002372">
    <property type="protein sequence ID" value="CAB9528998.1"/>
    <property type="molecule type" value="Genomic_DNA"/>
</dbReference>
<proteinExistence type="predicted"/>
<dbReference type="AlphaFoldDB" id="A0A9N8HVN2"/>
<protein>
    <submittedName>
        <fullName evidence="2">Uncharacterized protein</fullName>
    </submittedName>
</protein>
<name>A0A9N8HVN2_9STRA</name>
<keyword evidence="3" id="KW-1185">Reference proteome</keyword>
<evidence type="ECO:0000256" key="1">
    <source>
        <dbReference type="SAM" id="MobiDB-lite"/>
    </source>
</evidence>
<organism evidence="2 3">
    <name type="scientific">Seminavis robusta</name>
    <dbReference type="NCBI Taxonomy" id="568900"/>
    <lineage>
        <taxon>Eukaryota</taxon>
        <taxon>Sar</taxon>
        <taxon>Stramenopiles</taxon>
        <taxon>Ochrophyta</taxon>
        <taxon>Bacillariophyta</taxon>
        <taxon>Bacillariophyceae</taxon>
        <taxon>Bacillariophycidae</taxon>
        <taxon>Naviculales</taxon>
        <taxon>Naviculaceae</taxon>
        <taxon>Seminavis</taxon>
    </lineage>
</organism>
<feature type="region of interest" description="Disordered" evidence="1">
    <location>
        <begin position="59"/>
        <end position="84"/>
    </location>
</feature>
<accession>A0A9N8HVN2</accession>
<gene>
    <name evidence="2" type="ORF">SEMRO_2374_G325300.1</name>
</gene>
<comment type="caution">
    <text evidence="2">The sequence shown here is derived from an EMBL/GenBank/DDBJ whole genome shotgun (WGS) entry which is preliminary data.</text>
</comment>
<reference evidence="2" key="1">
    <citation type="submission" date="2020-06" db="EMBL/GenBank/DDBJ databases">
        <authorList>
            <consortium name="Plant Systems Biology data submission"/>
        </authorList>
    </citation>
    <scope>NUCLEOTIDE SEQUENCE</scope>
    <source>
        <strain evidence="2">D6</strain>
    </source>
</reference>